<dbReference type="PANTHER" id="PTHR46969">
    <property type="entry name" value="BIFUNCTIONAL PROTEIN HLDE"/>
    <property type="match status" value="1"/>
</dbReference>
<keyword evidence="15" id="KW-1185">Reference proteome</keyword>
<evidence type="ECO:0000256" key="1">
    <source>
        <dbReference type="ARBA" id="ARBA00004713"/>
    </source>
</evidence>
<proteinExistence type="predicted"/>
<dbReference type="InterPro" id="IPR002173">
    <property type="entry name" value="Carboh/pur_kinase_PfkB_CS"/>
</dbReference>
<keyword evidence="5" id="KW-0547">Nucleotide-binding</keyword>
<dbReference type="Gene3D" id="3.40.50.620">
    <property type="entry name" value="HUPs"/>
    <property type="match status" value="1"/>
</dbReference>
<evidence type="ECO:0000256" key="11">
    <source>
        <dbReference type="SAM" id="MobiDB-lite"/>
    </source>
</evidence>
<dbReference type="Pfam" id="PF01467">
    <property type="entry name" value="CTP_transf_like"/>
    <property type="match status" value="1"/>
</dbReference>
<comment type="catalytic activity">
    <reaction evidence="10">
        <text>D-glycero-beta-D-manno-heptose 1-phosphate + ATP + H(+) = ADP-D-glycero-beta-D-manno-heptose + diphosphate</text>
        <dbReference type="Rhea" id="RHEA:27465"/>
        <dbReference type="ChEBI" id="CHEBI:15378"/>
        <dbReference type="ChEBI" id="CHEBI:30616"/>
        <dbReference type="ChEBI" id="CHEBI:33019"/>
        <dbReference type="ChEBI" id="CHEBI:59967"/>
        <dbReference type="ChEBI" id="CHEBI:61593"/>
        <dbReference type="EC" id="2.7.7.70"/>
    </reaction>
</comment>
<feature type="domain" description="Cytidyltransferase-like" evidence="13">
    <location>
        <begin position="390"/>
        <end position="485"/>
    </location>
</feature>
<evidence type="ECO:0000256" key="5">
    <source>
        <dbReference type="ARBA" id="ARBA00022741"/>
    </source>
</evidence>
<gene>
    <name evidence="14" type="primary">rfaE1</name>
    <name evidence="14" type="ORF">GCM10023200_19070</name>
</gene>
<dbReference type="EC" id="2.7.7.70" evidence="2"/>
<dbReference type="RefSeq" id="WP_345413485.1">
    <property type="nucleotide sequence ID" value="NZ_BAABHO010000012.1"/>
</dbReference>
<comment type="pathway">
    <text evidence="1">Bacterial outer membrane biogenesis; LPS core biosynthesis.</text>
</comment>
<feature type="domain" description="Carbohydrate kinase PfkB" evidence="12">
    <location>
        <begin position="44"/>
        <end position="351"/>
    </location>
</feature>
<keyword evidence="4" id="KW-0548">Nucleotidyltransferase</keyword>
<evidence type="ECO:0000256" key="9">
    <source>
        <dbReference type="ARBA" id="ARBA00023277"/>
    </source>
</evidence>
<name>A0ABP9ATY1_9PSEU</name>
<protein>
    <recommendedName>
        <fullName evidence="2">D-glycero-beta-D-manno-heptose 1-phosphate adenylyltransferase</fullName>
        <ecNumber evidence="2">2.7.7.70</ecNumber>
    </recommendedName>
</protein>
<evidence type="ECO:0000313" key="14">
    <source>
        <dbReference type="EMBL" id="GAA4785357.1"/>
    </source>
</evidence>
<evidence type="ECO:0000256" key="2">
    <source>
        <dbReference type="ARBA" id="ARBA00012519"/>
    </source>
</evidence>
<comment type="caution">
    <text evidence="14">The sequence shown here is derived from an EMBL/GenBank/DDBJ whole genome shotgun (WGS) entry which is preliminary data.</text>
</comment>
<dbReference type="InterPro" id="IPR029056">
    <property type="entry name" value="Ribokinase-like"/>
</dbReference>
<dbReference type="InterPro" id="IPR014729">
    <property type="entry name" value="Rossmann-like_a/b/a_fold"/>
</dbReference>
<dbReference type="GO" id="GO:0016301">
    <property type="term" value="F:kinase activity"/>
    <property type="evidence" value="ECO:0007669"/>
    <property type="project" value="UniProtKB-KW"/>
</dbReference>
<feature type="region of interest" description="Disordered" evidence="11">
    <location>
        <begin position="1"/>
        <end position="20"/>
    </location>
</feature>
<keyword evidence="8" id="KW-0511">Multifunctional enzyme</keyword>
<organism evidence="14 15">
    <name type="scientific">Actinomycetospora chlora</name>
    <dbReference type="NCBI Taxonomy" id="663608"/>
    <lineage>
        <taxon>Bacteria</taxon>
        <taxon>Bacillati</taxon>
        <taxon>Actinomycetota</taxon>
        <taxon>Actinomycetes</taxon>
        <taxon>Pseudonocardiales</taxon>
        <taxon>Pseudonocardiaceae</taxon>
        <taxon>Actinomycetospora</taxon>
    </lineage>
</organism>
<keyword evidence="6 14" id="KW-0418">Kinase</keyword>
<evidence type="ECO:0000313" key="15">
    <source>
        <dbReference type="Proteomes" id="UP001500928"/>
    </source>
</evidence>
<dbReference type="SUPFAM" id="SSF52374">
    <property type="entry name" value="Nucleotidylyl transferase"/>
    <property type="match status" value="1"/>
</dbReference>
<dbReference type="Pfam" id="PF00294">
    <property type="entry name" value="PfkB"/>
    <property type="match status" value="1"/>
</dbReference>
<dbReference type="Gene3D" id="3.40.1190.20">
    <property type="match status" value="1"/>
</dbReference>
<dbReference type="InterPro" id="IPR004821">
    <property type="entry name" value="Cyt_trans-like"/>
</dbReference>
<keyword evidence="7" id="KW-0067">ATP-binding</keyword>
<dbReference type="NCBIfam" id="TIGR00125">
    <property type="entry name" value="cyt_tran_rel"/>
    <property type="match status" value="1"/>
</dbReference>
<dbReference type="EMBL" id="BAABHO010000012">
    <property type="protein sequence ID" value="GAA4785357.1"/>
    <property type="molecule type" value="Genomic_DNA"/>
</dbReference>
<sequence length="523" mass="53287">MAAPHLPRGGADRTVGASTGTVPPLADAPLAADLPARLAAAAPRVVVLGDTVLDQWLTGPSRRLSREGPVPIVEVDHTRGSPGAAANTAANLAALGARTQLVSVLGDDGDAAMVRELLAGYGVDTSGVVTDPTRETAAKRRILADDALVARFDTSPREAPGARTREAVHAALRAAVDGADAVVVCDYDGGVLDDDTVALVGALVGPRGQRTCRLVVDAHAPARWAATRPDVVTPNAGEAALLLGRELGGPDRVAAAEAAGPDLRARSGAGAVVVTLDRDGALLLPDPAGEERAPAHRTFARPAPEANTCGAGDTFTAALSLALAAGTPLPTAVELAQAASDVVVGRPGTSVCGTGELAERVAAAEGPLLDAASLAAVVDEQRVAGRRVVFTNGCFDVVHRGHVASLNQAKRLGDVLVVALNSDASVARLKGPERPLNPLADRAAVIGALSCVDHVTAFDDDTPAELLGLLRPDVYAKGGDYTPEMLRESATVQSYGGRVVILDYLPDRSTTSLVDRIRGGPGA</sequence>
<dbReference type="InterPro" id="IPR011914">
    <property type="entry name" value="RfaE_dom_II"/>
</dbReference>
<dbReference type="NCBIfam" id="TIGR02199">
    <property type="entry name" value="rfaE_dom_II"/>
    <property type="match status" value="1"/>
</dbReference>
<dbReference type="PROSITE" id="PS00584">
    <property type="entry name" value="PFKB_KINASES_2"/>
    <property type="match status" value="1"/>
</dbReference>
<evidence type="ECO:0000259" key="13">
    <source>
        <dbReference type="Pfam" id="PF01467"/>
    </source>
</evidence>
<dbReference type="SUPFAM" id="SSF53613">
    <property type="entry name" value="Ribokinase-like"/>
    <property type="match status" value="1"/>
</dbReference>
<dbReference type="Proteomes" id="UP001500928">
    <property type="component" value="Unassembled WGS sequence"/>
</dbReference>
<evidence type="ECO:0000256" key="3">
    <source>
        <dbReference type="ARBA" id="ARBA00022679"/>
    </source>
</evidence>
<keyword evidence="9" id="KW-0119">Carbohydrate metabolism</keyword>
<keyword evidence="3" id="KW-0808">Transferase</keyword>
<evidence type="ECO:0000256" key="4">
    <source>
        <dbReference type="ARBA" id="ARBA00022695"/>
    </source>
</evidence>
<dbReference type="PANTHER" id="PTHR46969:SF1">
    <property type="entry name" value="BIFUNCTIONAL PROTEIN HLDE"/>
    <property type="match status" value="1"/>
</dbReference>
<evidence type="ECO:0000256" key="10">
    <source>
        <dbReference type="ARBA" id="ARBA00047428"/>
    </source>
</evidence>
<evidence type="ECO:0000256" key="7">
    <source>
        <dbReference type="ARBA" id="ARBA00022840"/>
    </source>
</evidence>
<evidence type="ECO:0000256" key="6">
    <source>
        <dbReference type="ARBA" id="ARBA00022777"/>
    </source>
</evidence>
<accession>A0ABP9ATY1</accession>
<reference evidence="15" key="1">
    <citation type="journal article" date="2019" name="Int. J. Syst. Evol. Microbiol.">
        <title>The Global Catalogue of Microorganisms (GCM) 10K type strain sequencing project: providing services to taxonomists for standard genome sequencing and annotation.</title>
        <authorList>
            <consortium name="The Broad Institute Genomics Platform"/>
            <consortium name="The Broad Institute Genome Sequencing Center for Infectious Disease"/>
            <person name="Wu L."/>
            <person name="Ma J."/>
        </authorList>
    </citation>
    <scope>NUCLEOTIDE SEQUENCE [LARGE SCALE GENOMIC DNA]</scope>
    <source>
        <strain evidence="15">JCM 17979</strain>
    </source>
</reference>
<evidence type="ECO:0000256" key="8">
    <source>
        <dbReference type="ARBA" id="ARBA00023268"/>
    </source>
</evidence>
<evidence type="ECO:0000259" key="12">
    <source>
        <dbReference type="Pfam" id="PF00294"/>
    </source>
</evidence>
<dbReference type="InterPro" id="IPR011611">
    <property type="entry name" value="PfkB_dom"/>
</dbReference>